<feature type="active site" evidence="9">
    <location>
        <position position="132"/>
    </location>
</feature>
<dbReference type="PATRIC" id="fig|59374.8.peg.381"/>
<evidence type="ECO:0000256" key="10">
    <source>
        <dbReference type="RuleBase" id="RU000594"/>
    </source>
</evidence>
<dbReference type="EMBL" id="CP002158">
    <property type="protein sequence ID" value="ADL25397.1"/>
    <property type="molecule type" value="Genomic_DNA"/>
</dbReference>
<dbReference type="OrthoDB" id="9810259at2"/>
<evidence type="ECO:0000256" key="5">
    <source>
        <dbReference type="ARBA" id="ARBA00022750"/>
    </source>
</evidence>
<dbReference type="KEGG" id="fsu:Fisuc_3118"/>
<keyword evidence="15" id="KW-1185">Reference proteome</keyword>
<keyword evidence="8 9" id="KW-0472">Membrane</keyword>
<feature type="active site" evidence="9">
    <location>
        <position position="153"/>
    </location>
</feature>
<sequence length="194" mass="22252">MEKFYNKWPFHVAVIVFSIVSDQLTKLWAVARFTDEAGNFTYEKIPVIGELVRFQLVYNKGAAFSSRPQDLMPFLPPWLFFLLISIVAAFALAWFYKSIDKRDYLSRLGVVMILGGAVGNFIDRMRMQMVVDFIDCDFPDFIMTRFPTFNVADSFVTVGVALVILSPVILRKLHKQIKEEKDAEKSAKENPPNP</sequence>
<keyword evidence="7 9" id="KW-1133">Transmembrane helix</keyword>
<dbReference type="GO" id="GO:0006508">
    <property type="term" value="P:proteolysis"/>
    <property type="evidence" value="ECO:0007669"/>
    <property type="project" value="UniProtKB-KW"/>
</dbReference>
<reference evidence="14" key="2">
    <citation type="submission" date="2010-08" db="EMBL/GenBank/DDBJ databases">
        <title>Complete sequence of Fibrobacter succinogenes subsp. succinogenes S85.</title>
        <authorList>
            <person name="Durkin A.S."/>
            <person name="Nelson K.E."/>
            <person name="Morrison M."/>
            <person name="Forsberg C.W."/>
            <person name="Wilson D.B."/>
            <person name="Russell J.B."/>
            <person name="Cann I.K.O."/>
            <person name="Mackie R.I."/>
            <person name="White B.A."/>
        </authorList>
    </citation>
    <scope>NUCLEOTIDE SEQUENCE [LARGE SCALE GENOMIC DNA]</scope>
    <source>
        <strain evidence="14">ATCC 19169 / S85</strain>
    </source>
</reference>
<evidence type="ECO:0000256" key="4">
    <source>
        <dbReference type="ARBA" id="ARBA00022692"/>
    </source>
</evidence>
<dbReference type="PANTHER" id="PTHR33695">
    <property type="entry name" value="LIPOPROTEIN SIGNAL PEPTIDASE"/>
    <property type="match status" value="1"/>
</dbReference>
<reference evidence="13" key="3">
    <citation type="submission" date="2010-08" db="EMBL/GenBank/DDBJ databases">
        <authorList>
            <person name="Durkin A.S."/>
            <person name="Nelson K.E."/>
            <person name="Morrison M."/>
            <person name="Forsberg C.W."/>
            <person name="Wilson D.B."/>
            <person name="Russell J.B."/>
            <person name="Cann I.K.O."/>
            <person name="Mackie R.I."/>
            <person name="White B.A."/>
        </authorList>
    </citation>
    <scope>NUCLEOTIDE SEQUENCE</scope>
    <source>
        <strain evidence="13">S85</strain>
    </source>
</reference>
<dbReference type="Pfam" id="PF01252">
    <property type="entry name" value="Peptidase_A8"/>
    <property type="match status" value="1"/>
</dbReference>
<dbReference type="EC" id="3.4.23.36" evidence="9"/>
<dbReference type="PRINTS" id="PR00781">
    <property type="entry name" value="LIPOSIGPTASE"/>
</dbReference>
<comment type="pathway">
    <text evidence="9">Protein modification; lipoprotein biosynthesis (signal peptide cleavage).</text>
</comment>
<feature type="transmembrane region" description="Helical" evidence="9">
    <location>
        <begin position="104"/>
        <end position="122"/>
    </location>
</feature>
<dbReference type="eggNOG" id="COG0597">
    <property type="taxonomic scope" value="Bacteria"/>
</dbReference>
<dbReference type="AlphaFoldDB" id="C9RQF1"/>
<comment type="similarity">
    <text evidence="1 9 11">Belongs to the peptidase A8 family.</text>
</comment>
<evidence type="ECO:0000256" key="6">
    <source>
        <dbReference type="ARBA" id="ARBA00022801"/>
    </source>
</evidence>
<comment type="caution">
    <text evidence="9">Lacks conserved residue(s) required for the propagation of feature annotation.</text>
</comment>
<comment type="function">
    <text evidence="9 10">This protein specifically catalyzes the removal of signal peptides from prolipoproteins.</text>
</comment>
<dbReference type="GO" id="GO:0005886">
    <property type="term" value="C:plasma membrane"/>
    <property type="evidence" value="ECO:0007669"/>
    <property type="project" value="UniProtKB-SubCell"/>
</dbReference>
<evidence type="ECO:0000256" key="11">
    <source>
        <dbReference type="RuleBase" id="RU004181"/>
    </source>
</evidence>
<keyword evidence="4 9" id="KW-0812">Transmembrane</keyword>
<dbReference type="RefSeq" id="WP_014545216.1">
    <property type="nucleotide sequence ID" value="NC_013410.1"/>
</dbReference>
<dbReference type="Proteomes" id="UP000000517">
    <property type="component" value="Chromosome"/>
</dbReference>
<comment type="subcellular location">
    <subcellularLocation>
        <location evidence="9">Cell inner membrane</location>
        <topology evidence="9">Multi-pass membrane protein</topology>
    </subcellularLocation>
</comment>
<dbReference type="Proteomes" id="UP000001497">
    <property type="component" value="Chromosome"/>
</dbReference>
<evidence type="ECO:0000313" key="13">
    <source>
        <dbReference type="EMBL" id="ADL25397.1"/>
    </source>
</evidence>
<evidence type="ECO:0000256" key="1">
    <source>
        <dbReference type="ARBA" id="ARBA00006139"/>
    </source>
</evidence>
<comment type="catalytic activity">
    <reaction evidence="9 10">
        <text>Release of signal peptides from bacterial membrane prolipoproteins. Hydrolyzes -Xaa-Yaa-Zaa-|-(S,diacylglyceryl)Cys-, in which Xaa is hydrophobic (preferably Leu), and Yaa (Ala or Ser) and Zaa (Gly or Ala) have small, neutral side chains.</text>
        <dbReference type="EC" id="3.4.23.36"/>
    </reaction>
</comment>
<dbReference type="PANTHER" id="PTHR33695:SF1">
    <property type="entry name" value="LIPOPROTEIN SIGNAL PEPTIDASE"/>
    <property type="match status" value="1"/>
</dbReference>
<dbReference type="InterPro" id="IPR001872">
    <property type="entry name" value="Peptidase_A8"/>
</dbReference>
<proteinExistence type="inferred from homology"/>
<keyword evidence="9" id="KW-0997">Cell inner membrane</keyword>
<keyword evidence="12" id="KW-0449">Lipoprotein</keyword>
<dbReference type="NCBIfam" id="TIGR00077">
    <property type="entry name" value="lspA"/>
    <property type="match status" value="1"/>
</dbReference>
<feature type="transmembrane region" description="Helical" evidence="9">
    <location>
        <begin position="78"/>
        <end position="97"/>
    </location>
</feature>
<keyword evidence="5 9" id="KW-0064">Aspartyl protease</keyword>
<dbReference type="UniPathway" id="UPA00665"/>
<evidence type="ECO:0000256" key="2">
    <source>
        <dbReference type="ARBA" id="ARBA00022475"/>
    </source>
</evidence>
<keyword evidence="2 9" id="KW-1003">Cell membrane</keyword>
<dbReference type="KEGG" id="fsc:FSU_0390"/>
<evidence type="ECO:0000313" key="14">
    <source>
        <dbReference type="Proteomes" id="UP000000517"/>
    </source>
</evidence>
<organism evidence="13 14">
    <name type="scientific">Fibrobacter succinogenes (strain ATCC 19169 / S85)</name>
    <dbReference type="NCBI Taxonomy" id="59374"/>
    <lineage>
        <taxon>Bacteria</taxon>
        <taxon>Pseudomonadati</taxon>
        <taxon>Fibrobacterota</taxon>
        <taxon>Fibrobacteria</taxon>
        <taxon>Fibrobacterales</taxon>
        <taxon>Fibrobacteraceae</taxon>
        <taxon>Fibrobacter</taxon>
    </lineage>
</organism>
<feature type="transmembrane region" description="Helical" evidence="9">
    <location>
        <begin position="151"/>
        <end position="170"/>
    </location>
</feature>
<keyword evidence="6 9" id="KW-0378">Hydrolase</keyword>
<evidence type="ECO:0000256" key="3">
    <source>
        <dbReference type="ARBA" id="ARBA00022670"/>
    </source>
</evidence>
<reference evidence="12 15" key="1">
    <citation type="submission" date="2009-10" db="EMBL/GenBank/DDBJ databases">
        <title>Complete sequence of Fibrobacter succinogenes subsp. succinogenes S85.</title>
        <authorList>
            <consortium name="US DOE Joint Genome Institute"/>
            <person name="Lucas S."/>
            <person name="Copeland A."/>
            <person name="Lapidus A."/>
            <person name="Glavina del Rio T."/>
            <person name="Tice H."/>
            <person name="Bruce D."/>
            <person name="Goodwin L."/>
            <person name="Pitluck S."/>
            <person name="Chertkov O."/>
            <person name="Detter J.C."/>
            <person name="Han C."/>
            <person name="Tapia R."/>
            <person name="Larimer F."/>
            <person name="Land M."/>
            <person name="Hauser L."/>
            <person name="Kyrpides N."/>
            <person name="Mikhailova N."/>
            <person name="Weimer P.J."/>
            <person name="Stevenson D.M."/>
            <person name="Boyum J."/>
            <person name="Brumm P.I."/>
            <person name="Mead D."/>
        </authorList>
    </citation>
    <scope>NUCLEOTIDE SEQUENCE [LARGE SCALE GENOMIC DNA]</scope>
    <source>
        <strain evidence="15">ATCC 19169 / S85</strain>
        <strain evidence="12">S85</strain>
    </source>
</reference>
<keyword evidence="3 9" id="KW-0645">Protease</keyword>
<gene>
    <name evidence="9 13" type="primary">lspA</name>
    <name evidence="12" type="ordered locus">Fisuc_3118</name>
    <name evidence="13" type="ordered locus">FSU_0390</name>
</gene>
<dbReference type="GO" id="GO:0004190">
    <property type="term" value="F:aspartic-type endopeptidase activity"/>
    <property type="evidence" value="ECO:0007669"/>
    <property type="project" value="UniProtKB-UniRule"/>
</dbReference>
<dbReference type="STRING" id="59374.FSU_0390"/>
<evidence type="ECO:0000313" key="12">
    <source>
        <dbReference type="EMBL" id="ACX76698.1"/>
    </source>
</evidence>
<dbReference type="PROSITE" id="PS00855">
    <property type="entry name" value="SPASE_II"/>
    <property type="match status" value="1"/>
</dbReference>
<evidence type="ECO:0000256" key="7">
    <source>
        <dbReference type="ARBA" id="ARBA00022989"/>
    </source>
</evidence>
<dbReference type="HAMAP" id="MF_00161">
    <property type="entry name" value="LspA"/>
    <property type="match status" value="1"/>
</dbReference>
<accession>C9RQF1</accession>
<name>C9RQF1_FIBSS</name>
<evidence type="ECO:0000313" key="15">
    <source>
        <dbReference type="Proteomes" id="UP000001497"/>
    </source>
</evidence>
<evidence type="ECO:0000256" key="9">
    <source>
        <dbReference type="HAMAP-Rule" id="MF_00161"/>
    </source>
</evidence>
<dbReference type="HOGENOM" id="CLU_083252_3_1_0"/>
<evidence type="ECO:0000256" key="8">
    <source>
        <dbReference type="ARBA" id="ARBA00023136"/>
    </source>
</evidence>
<dbReference type="EMBL" id="CP001792">
    <property type="protein sequence ID" value="ACX76698.1"/>
    <property type="molecule type" value="Genomic_DNA"/>
</dbReference>
<protein>
    <recommendedName>
        <fullName evidence="9">Lipoprotein signal peptidase</fullName>
        <ecNumber evidence="9">3.4.23.36</ecNumber>
    </recommendedName>
    <alternativeName>
        <fullName evidence="9">Prolipoprotein signal peptidase</fullName>
    </alternativeName>
    <alternativeName>
        <fullName evidence="9">Signal peptidase II</fullName>
        <shortName evidence="9">SPase II</shortName>
    </alternativeName>
</protein>